<dbReference type="KEGG" id="bgt:106067361"/>
<proteinExistence type="predicted"/>
<dbReference type="OrthoDB" id="10051649at2759"/>
<feature type="transmembrane region" description="Helical" evidence="5">
    <location>
        <begin position="531"/>
        <end position="558"/>
    </location>
</feature>
<dbReference type="InterPro" id="IPR053231">
    <property type="entry name" value="GPCR_LN-TM7"/>
</dbReference>
<feature type="transmembrane region" description="Helical" evidence="5">
    <location>
        <begin position="1095"/>
        <end position="1116"/>
    </location>
</feature>
<sequence>MCTFLLLRSCPDDYSDLRVRQWCEEDLFGQDLEYDKNLMDVLTKVSDPVTGVTYYNRYCAECNNATNVMPWKIKIDCFHYLHSYKALSLNDLVRLSLEHASTCQIKDVIQDFNSSYSTCGALNSWFYSVINQCNVTSQWTTYEPDIEKLCSQSTGQSFKVKKQNMYFANVFCAICNSEQYPSLKNNCWSVTDNSSLSNDSESYQPGFVMIPPFTILLNFHQESRLAVLFKAAVQSCLRDEWSGPGNQCFQMKCADGKLLKRGKCVTALKEIRGLGYQTRLEYTLNKTEVSMQVSGVHYKMLPHLNISLSEWFDRTLFEIFEELSFRFSMKSFGLSSDSRDSSLDVQNEKYVIYPLLLTIDVYIISPKDILRDDVERTLAEKLFQNNITLLVGDTILTLEYYKNPQQEPNSLSCNETIDDCTNEIYIPGPFPTNEMWYSKQDFLWLNKLLTCPFVHFNKSRVHVEGFGFANASLKFVIKIDLEDAVFVFTEKDELKKLSLEEDGAVNVCVDLLDSKLEELQEKLPAAEASEYFLSLYVITVICLGVSMVCLLMTVVTYISFRTLRSGAAPCFYDLQRYLQPGGSLASCCLLSAWTNQNDNYEYQWNKSVAHLDYFLSLCPNVCYEEEKITLITFKRCFDIDCFPCDCQKPRCLIYGTCCPEVSSLPGKDDGANSKIADYFSFPLPSEANETNHEQTKLTCSENHRGILLLRSCPDDFSDLRVRQWCEEDLFGQDLEYDKNLMDVLTKVSDPVTGVTYYNKYCAECNNASYLVSWSVKIECYHYLYIYKSLEPNELLRLSLDNASTCKVKDHVPDANSSYLTCDKSNNWFDKVIGVCNITGKWTLYDSDVERLCSQIAGHSFPDICVPTPYQVSKMWSSKQDFLWLDELLTCPFVHFNKTRVHVETLVSADTSTKYMVRIDLDDAEFNFTEKDELKKLSLEEDGAVNVCVDLLDSKLEELQEKLVRTTCNTSDSRKHLIVRVLCSLLLPAVIVSIVILVDYFTSDGQRMGYGTRTCYLNSKELILCSVAAPLGAVLLSNVFFFASSVMEIYKVKKLQSPDMFKKSDRSNLYIYMKLSTMTGVFWLLALLAEGLDNNVLRYISVVMNGLQGMFIFMSYVCNKRVWTLYKEIWSQHQLIDRTEKGTLSQLASEVQVQRKEP</sequence>
<evidence type="ECO:0000256" key="1">
    <source>
        <dbReference type="ARBA" id="ARBA00004141"/>
    </source>
</evidence>
<dbReference type="VEuPathDB" id="VectorBase:BGLAX_041473"/>
<dbReference type="GO" id="GO:0016020">
    <property type="term" value="C:membrane"/>
    <property type="evidence" value="ECO:0007669"/>
    <property type="project" value="UniProtKB-SubCell"/>
</dbReference>
<evidence type="ECO:0000256" key="4">
    <source>
        <dbReference type="ARBA" id="ARBA00023136"/>
    </source>
</evidence>
<dbReference type="VEuPathDB" id="VectorBase:BGLAX_028428"/>
<dbReference type="InterPro" id="IPR000832">
    <property type="entry name" value="GPCR_2_secretin-like"/>
</dbReference>
<keyword evidence="4 5" id="KW-0472">Membrane</keyword>
<evidence type="ECO:0008006" key="8">
    <source>
        <dbReference type="Google" id="ProtNLM"/>
    </source>
</evidence>
<reference evidence="6" key="1">
    <citation type="submission" date="2020-05" db="UniProtKB">
        <authorList>
            <consortium name="EnsemblMetazoa"/>
        </authorList>
    </citation>
    <scope>IDENTIFICATION</scope>
    <source>
        <strain evidence="6">BB02</strain>
    </source>
</reference>
<dbReference type="GO" id="GO:0004930">
    <property type="term" value="F:G protein-coupled receptor activity"/>
    <property type="evidence" value="ECO:0007669"/>
    <property type="project" value="InterPro"/>
</dbReference>
<accession>A0A2C9LNX3</accession>
<evidence type="ECO:0000256" key="2">
    <source>
        <dbReference type="ARBA" id="ARBA00022692"/>
    </source>
</evidence>
<keyword evidence="2 5" id="KW-0812">Transmembrane</keyword>
<feature type="transmembrane region" description="Helical" evidence="5">
    <location>
        <begin position="1020"/>
        <end position="1049"/>
    </location>
</feature>
<dbReference type="VEuPathDB" id="VectorBase:BGLB033354"/>
<evidence type="ECO:0000256" key="5">
    <source>
        <dbReference type="SAM" id="Phobius"/>
    </source>
</evidence>
<organism evidence="6 7">
    <name type="scientific">Biomphalaria glabrata</name>
    <name type="common">Bloodfluke planorb</name>
    <name type="synonym">Freshwater snail</name>
    <dbReference type="NCBI Taxonomy" id="6526"/>
    <lineage>
        <taxon>Eukaryota</taxon>
        <taxon>Metazoa</taxon>
        <taxon>Spiralia</taxon>
        <taxon>Lophotrochozoa</taxon>
        <taxon>Mollusca</taxon>
        <taxon>Gastropoda</taxon>
        <taxon>Heterobranchia</taxon>
        <taxon>Euthyneura</taxon>
        <taxon>Panpulmonata</taxon>
        <taxon>Hygrophila</taxon>
        <taxon>Lymnaeoidea</taxon>
        <taxon>Planorbidae</taxon>
        <taxon>Biomphalaria</taxon>
    </lineage>
</organism>
<dbReference type="Pfam" id="PF00002">
    <property type="entry name" value="7tm_2"/>
    <property type="match status" value="1"/>
</dbReference>
<name>A0A2C9LNX3_BIOGL</name>
<protein>
    <recommendedName>
        <fullName evidence="8">G-protein coupled receptors family 2 profile 2 domain-containing protein</fullName>
    </recommendedName>
</protein>
<comment type="subcellular location">
    <subcellularLocation>
        <location evidence="1">Membrane</location>
        <topology evidence="1">Multi-pass membrane protein</topology>
    </subcellularLocation>
</comment>
<feature type="transmembrane region" description="Helical" evidence="5">
    <location>
        <begin position="1070"/>
        <end position="1089"/>
    </location>
</feature>
<dbReference type="Gene3D" id="1.20.1070.10">
    <property type="entry name" value="Rhodopsin 7-helix transmembrane proteins"/>
    <property type="match status" value="2"/>
</dbReference>
<dbReference type="PANTHER" id="PTHR45902:SF4">
    <property type="entry name" value="G-PROTEIN COUPLED RECEPTORS FAMILY 2 PROFILE 2 DOMAIN-CONTAINING PROTEIN"/>
    <property type="match status" value="1"/>
</dbReference>
<dbReference type="EnsemblMetazoa" id="BGLB033354-RA">
    <property type="protein sequence ID" value="BGLB033354-PA"/>
    <property type="gene ID" value="BGLB033354"/>
</dbReference>
<dbReference type="PANTHER" id="PTHR45902">
    <property type="entry name" value="LATROPHILIN RECEPTOR-LIKE PROTEIN A"/>
    <property type="match status" value="1"/>
</dbReference>
<dbReference type="Proteomes" id="UP000076420">
    <property type="component" value="Unassembled WGS sequence"/>
</dbReference>
<keyword evidence="3 5" id="KW-1133">Transmembrane helix</keyword>
<dbReference type="AlphaFoldDB" id="A0A2C9LNX3"/>
<dbReference type="VEuPathDB" id="VectorBase:BGLAX_032365"/>
<evidence type="ECO:0000256" key="3">
    <source>
        <dbReference type="ARBA" id="ARBA00022989"/>
    </source>
</evidence>
<gene>
    <name evidence="6" type="primary">106067361</name>
</gene>
<evidence type="ECO:0000313" key="6">
    <source>
        <dbReference type="EnsemblMetazoa" id="BGLB033354-PA"/>
    </source>
</evidence>
<feature type="transmembrane region" description="Helical" evidence="5">
    <location>
        <begin position="976"/>
        <end position="1000"/>
    </location>
</feature>
<evidence type="ECO:0000313" key="7">
    <source>
        <dbReference type="Proteomes" id="UP000076420"/>
    </source>
</evidence>